<protein>
    <recommendedName>
        <fullName evidence="5">DUF3298 domain-containing protein</fullName>
    </recommendedName>
</protein>
<evidence type="ECO:0008006" key="5">
    <source>
        <dbReference type="Google" id="ProtNLM"/>
    </source>
</evidence>
<keyword evidence="2" id="KW-0812">Transmembrane</keyword>
<dbReference type="EMBL" id="CP146256">
    <property type="protein sequence ID" value="XAH76230.1"/>
    <property type="molecule type" value="Genomic_DNA"/>
</dbReference>
<dbReference type="RefSeq" id="WP_342759804.1">
    <property type="nucleotide sequence ID" value="NZ_CP146256.1"/>
</dbReference>
<keyword evidence="2" id="KW-0472">Membrane</keyword>
<keyword evidence="2" id="KW-1133">Transmembrane helix</keyword>
<evidence type="ECO:0000256" key="2">
    <source>
        <dbReference type="SAM" id="Phobius"/>
    </source>
</evidence>
<feature type="region of interest" description="Disordered" evidence="1">
    <location>
        <begin position="1"/>
        <end position="32"/>
    </location>
</feature>
<evidence type="ECO:0000313" key="3">
    <source>
        <dbReference type="EMBL" id="XAH76230.1"/>
    </source>
</evidence>
<dbReference type="Proteomes" id="UP001451571">
    <property type="component" value="Chromosome"/>
</dbReference>
<reference evidence="3 4" key="1">
    <citation type="submission" date="2024-02" db="EMBL/GenBank/DDBJ databases">
        <title>Bacterial strain from lacustrine sediment.</title>
        <authorList>
            <person name="Petit C."/>
            <person name="Fadhlaoui K."/>
        </authorList>
    </citation>
    <scope>NUCLEOTIDE SEQUENCE [LARGE SCALE GENOMIC DNA]</scope>
    <source>
        <strain evidence="3 4">IPX-CK</strain>
    </source>
</reference>
<keyword evidence="4" id="KW-1185">Reference proteome</keyword>
<gene>
    <name evidence="3" type="ORF">V6984_10885</name>
</gene>
<evidence type="ECO:0000313" key="4">
    <source>
        <dbReference type="Proteomes" id="UP001451571"/>
    </source>
</evidence>
<name>A0ABZ3F343_9FIRM</name>
<sequence>MEQPGLEDGSNRKYENGVFSGVRNNDQGQPYTPPLHNYNRNNYSGSYYQDNTKNFLPEKPLPEKSFTQKAISGRPVIDRNYSQSNYSRNPFPRMPNYGKDKTDYSVLILSVSAAVIMLLAAFLLTVFLIDDISGRKEMQERSGVDIQENIPYMEDEPYSDFAYPEWESGGSLDYYMELEDAIRTDLDYSILWENYSYEENDGNISIEIDYPIIKGDAPNKDILNGIIEDEKVYFEEYIREYSKYMLSNEYFYVYAGGYVTYMDEEIMSVVFSEEIYTDYWQDYQLYCINIDMENGVVIDNGSILRVNDEFLQAFRNKSEVQNGGALDEMSDQELMYHLTEGSTIIFYTPLGMEVGMNYDDGFITVTFDDYKPYMEKY</sequence>
<evidence type="ECO:0000256" key="1">
    <source>
        <dbReference type="SAM" id="MobiDB-lite"/>
    </source>
</evidence>
<organism evidence="3 4">
    <name type="scientific">Kineothrix sedimenti</name>
    <dbReference type="NCBI Taxonomy" id="3123317"/>
    <lineage>
        <taxon>Bacteria</taxon>
        <taxon>Bacillati</taxon>
        <taxon>Bacillota</taxon>
        <taxon>Clostridia</taxon>
        <taxon>Lachnospirales</taxon>
        <taxon>Lachnospiraceae</taxon>
        <taxon>Kineothrix</taxon>
    </lineage>
</organism>
<accession>A0ABZ3F343</accession>
<proteinExistence type="predicted"/>
<feature type="transmembrane region" description="Helical" evidence="2">
    <location>
        <begin position="104"/>
        <end position="129"/>
    </location>
</feature>